<keyword evidence="5 7" id="KW-0687">Ribonucleoprotein</keyword>
<protein>
    <recommendedName>
        <fullName evidence="7">U3 small nucleolar ribonucleoprotein protein MPP10</fullName>
    </recommendedName>
</protein>
<feature type="region of interest" description="Disordered" evidence="8">
    <location>
        <begin position="489"/>
        <end position="510"/>
    </location>
</feature>
<feature type="region of interest" description="Disordered" evidence="8">
    <location>
        <begin position="104"/>
        <end position="281"/>
    </location>
</feature>
<evidence type="ECO:0000256" key="2">
    <source>
        <dbReference type="ARBA" id="ARBA00022517"/>
    </source>
</evidence>
<dbReference type="InParanoid" id="A0A024G694"/>
<comment type="caution">
    <text evidence="9">The sequence shown here is derived from an EMBL/GenBank/DDBJ whole genome shotgun (WGS) entry which is preliminary data.</text>
</comment>
<evidence type="ECO:0000256" key="1">
    <source>
        <dbReference type="ARBA" id="ARBA00004604"/>
    </source>
</evidence>
<comment type="subcellular location">
    <subcellularLocation>
        <location evidence="1 7">Nucleus</location>
        <location evidence="1 7">Nucleolus</location>
    </subcellularLocation>
</comment>
<feature type="compositionally biased region" description="Polar residues" evidence="8">
    <location>
        <begin position="104"/>
        <end position="117"/>
    </location>
</feature>
<dbReference type="GO" id="GO:0032040">
    <property type="term" value="C:small-subunit processome"/>
    <property type="evidence" value="ECO:0007669"/>
    <property type="project" value="TreeGrafter"/>
</dbReference>
<dbReference type="AlphaFoldDB" id="A0A024G694"/>
<feature type="compositionally biased region" description="Basic residues" evidence="8">
    <location>
        <begin position="501"/>
        <end position="510"/>
    </location>
</feature>
<feature type="compositionally biased region" description="Low complexity" evidence="8">
    <location>
        <begin position="190"/>
        <end position="199"/>
    </location>
</feature>
<dbReference type="Pfam" id="PF04006">
    <property type="entry name" value="Mpp10"/>
    <property type="match status" value="1"/>
</dbReference>
<feature type="compositionally biased region" description="Basic and acidic residues" evidence="8">
    <location>
        <begin position="208"/>
        <end position="249"/>
    </location>
</feature>
<dbReference type="InterPro" id="IPR012173">
    <property type="entry name" value="Mpp10"/>
</dbReference>
<sequence>MDRETLATFEEKVLTNPERFIGGSKSLVADTRNFVKYIFDFRAQFDSRSKETTLEELYIDGFDSDQIWEQIDLLNKPLLEQVSDYIRSFASNSTGIRLCINDSRQSESTAPSPSPSDQECLELAAATSKESDDESKSSKAERNDMPKEVTSSKEYGRTEIQISSPSFFDWDEMDLAAEEMEKSHDEVEAGDSAESASDQSSDDDEAEDTFKYNDFFDDRTDIENAQDRISRSKTKHSDGKEERPKESTKDVGVGGESHQPKQEDDDTCAERGIMMSSHQNRQMTINKQIDQLENDAIKDKPWQLQGEVRSSLRPENSLLEAVLEYDRPVINAPAVTAESSLKLEELIKQRISEDRFDDVVGRVPDEDLTKTRKIVDVSMEKSKEGLGDIYEREFLKTTSRSGIDPESQKDQDEITVMYERLCWKLDALSNFHFTPKPAVKELQVKPSVPAIALEEMIPVGISDANLKAPEEIFEKKRKRGEVIPLSKDEMTQNERKATRSAGKRARQKHRKELIASEIVAAKTDSKMNEKLARRNMIQNMRDAKTIIDGNGIKSSDSGHLTNSKAFFAKLEHDKGLNRSKAGH</sequence>
<dbReference type="Proteomes" id="UP000053237">
    <property type="component" value="Unassembled WGS sequence"/>
</dbReference>
<evidence type="ECO:0000313" key="9">
    <source>
        <dbReference type="EMBL" id="CCI42193.1"/>
    </source>
</evidence>
<name>A0A024G694_9STRA</name>
<accession>A0A024G694</accession>
<feature type="compositionally biased region" description="Basic and acidic residues" evidence="8">
    <location>
        <begin position="134"/>
        <end position="157"/>
    </location>
</feature>
<dbReference type="PANTHER" id="PTHR17039:SF0">
    <property type="entry name" value="U3 SMALL NUCLEOLAR RIBONUCLEOPROTEIN PROTEIN MPP10"/>
    <property type="match status" value="1"/>
</dbReference>
<dbReference type="GO" id="GO:0006364">
    <property type="term" value="P:rRNA processing"/>
    <property type="evidence" value="ECO:0007669"/>
    <property type="project" value="UniProtKB-KW"/>
</dbReference>
<evidence type="ECO:0000256" key="7">
    <source>
        <dbReference type="PIRNR" id="PIRNR017300"/>
    </source>
</evidence>
<organism evidence="9 10">
    <name type="scientific">Albugo candida</name>
    <dbReference type="NCBI Taxonomy" id="65357"/>
    <lineage>
        <taxon>Eukaryota</taxon>
        <taxon>Sar</taxon>
        <taxon>Stramenopiles</taxon>
        <taxon>Oomycota</taxon>
        <taxon>Peronosporomycetes</taxon>
        <taxon>Albuginales</taxon>
        <taxon>Albuginaceae</taxon>
        <taxon>Albugo</taxon>
    </lineage>
</organism>
<dbReference type="GO" id="GO:0034457">
    <property type="term" value="C:Mpp10 complex"/>
    <property type="evidence" value="ECO:0007669"/>
    <property type="project" value="UniProtKB-UniRule"/>
</dbReference>
<reference evidence="9 10" key="1">
    <citation type="submission" date="2012-05" db="EMBL/GenBank/DDBJ databases">
        <title>Recombination and specialization in a pathogen metapopulation.</title>
        <authorList>
            <person name="Gardiner A."/>
            <person name="Kemen E."/>
            <person name="Schultz-Larsen T."/>
            <person name="MacLean D."/>
            <person name="Van Oosterhout C."/>
            <person name="Jones J.D.G."/>
        </authorList>
    </citation>
    <scope>NUCLEOTIDE SEQUENCE [LARGE SCALE GENOMIC DNA]</scope>
    <source>
        <strain evidence="9 10">Ac Nc2</strain>
    </source>
</reference>
<dbReference type="PIRSF" id="PIRSF017300">
    <property type="entry name" value="snoRNP_Mpp10"/>
    <property type="match status" value="1"/>
</dbReference>
<evidence type="ECO:0000256" key="4">
    <source>
        <dbReference type="ARBA" id="ARBA00023242"/>
    </source>
</evidence>
<proteinExistence type="inferred from homology"/>
<keyword evidence="4 7" id="KW-0539">Nucleus</keyword>
<feature type="compositionally biased region" description="Acidic residues" evidence="8">
    <location>
        <begin position="169"/>
        <end position="178"/>
    </location>
</feature>
<evidence type="ECO:0000256" key="3">
    <source>
        <dbReference type="ARBA" id="ARBA00022552"/>
    </source>
</evidence>
<comment type="similarity">
    <text evidence="6 7">Belongs to the MPP10 family.</text>
</comment>
<keyword evidence="2 7" id="KW-0690">Ribosome biogenesis</keyword>
<evidence type="ECO:0000256" key="5">
    <source>
        <dbReference type="ARBA" id="ARBA00023274"/>
    </source>
</evidence>
<keyword evidence="3 7" id="KW-0698">rRNA processing</keyword>
<evidence type="ECO:0000256" key="6">
    <source>
        <dbReference type="ARBA" id="ARBA00029455"/>
    </source>
</evidence>
<evidence type="ECO:0000313" key="10">
    <source>
        <dbReference type="Proteomes" id="UP000053237"/>
    </source>
</evidence>
<gene>
    <name evidence="9" type="ORF">BN9_029770</name>
</gene>
<dbReference type="OrthoDB" id="445326at2759"/>
<keyword evidence="10" id="KW-1185">Reference proteome</keyword>
<dbReference type="EMBL" id="CAIX01000031">
    <property type="protein sequence ID" value="CCI42193.1"/>
    <property type="molecule type" value="Genomic_DNA"/>
</dbReference>
<evidence type="ECO:0000256" key="8">
    <source>
        <dbReference type="SAM" id="MobiDB-lite"/>
    </source>
</evidence>
<dbReference type="STRING" id="65357.A0A024G694"/>
<dbReference type="GO" id="GO:0005732">
    <property type="term" value="C:sno(s)RNA-containing ribonucleoprotein complex"/>
    <property type="evidence" value="ECO:0007669"/>
    <property type="project" value="UniProtKB-UniRule"/>
</dbReference>
<dbReference type="PANTHER" id="PTHR17039">
    <property type="entry name" value="U3 SMALL NUCLEOLAR RIBONUCLEOPROTEIN PROTEIN MPP10"/>
    <property type="match status" value="1"/>
</dbReference>
<comment type="function">
    <text evidence="7">Involved in nucleolar processing of pre-18S ribosomal RNA.</text>
</comment>